<comment type="pathway">
    <text evidence="5">Nucleotide-sugar biosynthesis; ADP-L-glycero-beta-D-manno-heptose biosynthesis; ADP-L-glycero-beta-D-manno-heptose from D-glycero-beta-D-manno-heptose 7-phosphate: step 2/4.</text>
</comment>
<gene>
    <name evidence="17" type="ORF">MYVALT_G_01570</name>
</gene>
<dbReference type="NCBIfam" id="TIGR01662">
    <property type="entry name" value="HAD-SF-IIIA"/>
    <property type="match status" value="1"/>
</dbReference>
<dbReference type="CDD" id="cd07503">
    <property type="entry name" value="HAD_HisB-N"/>
    <property type="match status" value="1"/>
</dbReference>
<dbReference type="PANTHER" id="PTHR42891:SF1">
    <property type="entry name" value="D-GLYCERO-BETA-D-MANNO-HEPTOSE-1,7-BISPHOSPHATE 7-PHOSPHATASE"/>
    <property type="match status" value="1"/>
</dbReference>
<comment type="catalytic activity">
    <reaction evidence="1">
        <text>D-glycero-beta-D-manno-heptose 1,7-bisphosphate + H2O = D-glycero-beta-D-manno-heptose 1-phosphate + phosphate</text>
        <dbReference type="Rhea" id="RHEA:28518"/>
        <dbReference type="ChEBI" id="CHEBI:15377"/>
        <dbReference type="ChEBI" id="CHEBI:43474"/>
        <dbReference type="ChEBI" id="CHEBI:60208"/>
        <dbReference type="ChEBI" id="CHEBI:61593"/>
        <dbReference type="EC" id="3.1.3.82"/>
    </reaction>
</comment>
<dbReference type="GO" id="GO:0005975">
    <property type="term" value="P:carbohydrate metabolic process"/>
    <property type="evidence" value="ECO:0007669"/>
    <property type="project" value="InterPro"/>
</dbReference>
<evidence type="ECO:0000256" key="5">
    <source>
        <dbReference type="ARBA" id="ARBA00004708"/>
    </source>
</evidence>
<reference evidence="17" key="1">
    <citation type="submission" date="2021-06" db="EMBL/GenBank/DDBJ databases">
        <authorList>
            <person name="Szabo G."/>
        </authorList>
    </citation>
    <scope>NUCLEOTIDE SEQUENCE</scope>
    <source>
        <strain evidence="17">MYVALT</strain>
    </source>
</reference>
<keyword evidence="15" id="KW-0119">Carbohydrate metabolism</keyword>
<dbReference type="GO" id="GO:0046872">
    <property type="term" value="F:metal ion binding"/>
    <property type="evidence" value="ECO:0007669"/>
    <property type="project" value="UniProtKB-KW"/>
</dbReference>
<evidence type="ECO:0000256" key="10">
    <source>
        <dbReference type="ARBA" id="ARBA00022490"/>
    </source>
</evidence>
<evidence type="ECO:0000313" key="18">
    <source>
        <dbReference type="Proteomes" id="UP000693996"/>
    </source>
</evidence>
<name>A0A916JRE1_9BURK</name>
<dbReference type="InterPro" id="IPR006549">
    <property type="entry name" value="HAD-SF_hydro_IIIA"/>
</dbReference>
<evidence type="ECO:0000256" key="12">
    <source>
        <dbReference type="ARBA" id="ARBA00022801"/>
    </source>
</evidence>
<evidence type="ECO:0000313" key="17">
    <source>
        <dbReference type="EMBL" id="CAG7597189.1"/>
    </source>
</evidence>
<dbReference type="RefSeq" id="WP_216796430.1">
    <property type="nucleotide sequence ID" value="NZ_OU343031.1"/>
</dbReference>
<dbReference type="EC" id="3.1.3.82" evidence="8"/>
<evidence type="ECO:0000256" key="3">
    <source>
        <dbReference type="ARBA" id="ARBA00001947"/>
    </source>
</evidence>
<evidence type="ECO:0000256" key="15">
    <source>
        <dbReference type="ARBA" id="ARBA00023277"/>
    </source>
</evidence>
<protein>
    <recommendedName>
        <fullName evidence="9">D-glycero-beta-D-manno-heptose-1,7-bisphosphate 7-phosphatase</fullName>
        <ecNumber evidence="8">3.1.3.82</ecNumber>
    </recommendedName>
    <alternativeName>
        <fullName evidence="16">D,D-heptose 1,7-bisphosphate phosphatase</fullName>
    </alternativeName>
</protein>
<dbReference type="GO" id="GO:0034200">
    <property type="term" value="F:D-glycero-beta-D-manno-heptose 1,7-bisphosphate 7-phosphatase activity"/>
    <property type="evidence" value="ECO:0007669"/>
    <property type="project" value="UniProtKB-EC"/>
</dbReference>
<keyword evidence="11" id="KW-0479">Metal-binding</keyword>
<evidence type="ECO:0000256" key="6">
    <source>
        <dbReference type="ARBA" id="ARBA00005628"/>
    </source>
</evidence>
<comment type="subcellular location">
    <subcellularLocation>
        <location evidence="4">Cytoplasm</location>
    </subcellularLocation>
</comment>
<dbReference type="Pfam" id="PF00702">
    <property type="entry name" value="Hydrolase"/>
    <property type="match status" value="1"/>
</dbReference>
<keyword evidence="14" id="KW-0460">Magnesium</keyword>
<evidence type="ECO:0000256" key="2">
    <source>
        <dbReference type="ARBA" id="ARBA00001946"/>
    </source>
</evidence>
<keyword evidence="18" id="KW-1185">Reference proteome</keyword>
<dbReference type="AlphaFoldDB" id="A0A916JRE1"/>
<dbReference type="InterPro" id="IPR004446">
    <property type="entry name" value="Heptose_bisP_phosphatase"/>
</dbReference>
<sequence length="193" mass="21084">MTILKKLVILDRDGVVNYDSKEFIKSPDEWIPIPGSLEAIARLNHAGYYVVIASNQSAIGRGLCNIDTLNAIHEKMHRALELIGGRIDAIFFCPHTSTDHCNCRKPKPGLFMQISQRFRINPTSILVVGDSRHDMQAAAAVGCSRYLVLTGNGYKTLGSGDLPVGTTVYSDLNTFSLDCFTTAADRDGISHAT</sequence>
<dbReference type="NCBIfam" id="NF006506">
    <property type="entry name" value="PRK08942.1"/>
    <property type="match status" value="1"/>
</dbReference>
<evidence type="ECO:0000256" key="7">
    <source>
        <dbReference type="ARBA" id="ARBA00011245"/>
    </source>
</evidence>
<dbReference type="InterPro" id="IPR006543">
    <property type="entry name" value="Histidinol-phos"/>
</dbReference>
<dbReference type="FunFam" id="3.40.50.1000:FF:000168">
    <property type="entry name" value="D,D-heptose 1,7-bisphosphate phosphatase"/>
    <property type="match status" value="1"/>
</dbReference>
<comment type="similarity">
    <text evidence="6">Belongs to the GmhB family.</text>
</comment>
<comment type="subunit">
    <text evidence="7">Monomer.</text>
</comment>
<evidence type="ECO:0000256" key="11">
    <source>
        <dbReference type="ARBA" id="ARBA00022723"/>
    </source>
</evidence>
<evidence type="ECO:0000256" key="4">
    <source>
        <dbReference type="ARBA" id="ARBA00004496"/>
    </source>
</evidence>
<evidence type="ECO:0000256" key="16">
    <source>
        <dbReference type="ARBA" id="ARBA00031828"/>
    </source>
</evidence>
<dbReference type="EMBL" id="OU343031">
    <property type="protein sequence ID" value="CAG7597189.1"/>
    <property type="molecule type" value="Genomic_DNA"/>
</dbReference>
<evidence type="ECO:0000256" key="14">
    <source>
        <dbReference type="ARBA" id="ARBA00022842"/>
    </source>
</evidence>
<comment type="cofactor">
    <cofactor evidence="2">
        <name>Mg(2+)</name>
        <dbReference type="ChEBI" id="CHEBI:18420"/>
    </cofactor>
</comment>
<evidence type="ECO:0000256" key="13">
    <source>
        <dbReference type="ARBA" id="ARBA00022833"/>
    </source>
</evidence>
<keyword evidence="12 17" id="KW-0378">Hydrolase</keyword>
<accession>A0A916JRE1</accession>
<dbReference type="NCBIfam" id="TIGR01549">
    <property type="entry name" value="HAD-SF-IA-v1"/>
    <property type="match status" value="1"/>
</dbReference>
<evidence type="ECO:0000256" key="8">
    <source>
        <dbReference type="ARBA" id="ARBA00012987"/>
    </source>
</evidence>
<dbReference type="KEGG" id="vtr:MYVALT_G_01570"/>
<evidence type="ECO:0000256" key="1">
    <source>
        <dbReference type="ARBA" id="ARBA00001226"/>
    </source>
</evidence>
<dbReference type="Proteomes" id="UP000693996">
    <property type="component" value="Chromosome"/>
</dbReference>
<evidence type="ECO:0000256" key="9">
    <source>
        <dbReference type="ARBA" id="ARBA00014542"/>
    </source>
</evidence>
<keyword evidence="10" id="KW-0963">Cytoplasm</keyword>
<dbReference type="GO" id="GO:0005737">
    <property type="term" value="C:cytoplasm"/>
    <property type="evidence" value="ECO:0007669"/>
    <property type="project" value="UniProtKB-SubCell"/>
</dbReference>
<proteinExistence type="inferred from homology"/>
<organism evidence="17 18">
    <name type="scientific">Candidatus Vallotiella hemipterorum</name>
    <dbReference type="NCBI Taxonomy" id="1177213"/>
    <lineage>
        <taxon>Bacteria</taxon>
        <taxon>Pseudomonadati</taxon>
        <taxon>Pseudomonadota</taxon>
        <taxon>Betaproteobacteria</taxon>
        <taxon>Burkholderiales</taxon>
        <taxon>Burkholderiaceae</taxon>
        <taxon>Candidatus Vallotiella</taxon>
    </lineage>
</organism>
<dbReference type="PANTHER" id="PTHR42891">
    <property type="entry name" value="D-GLYCERO-BETA-D-MANNO-HEPTOSE-1,7-BISPHOSPHATE 7-PHOSPHATASE"/>
    <property type="match status" value="1"/>
</dbReference>
<dbReference type="InterPro" id="IPR006439">
    <property type="entry name" value="HAD-SF_hydro_IA"/>
</dbReference>
<keyword evidence="13" id="KW-0862">Zinc</keyword>
<comment type="cofactor">
    <cofactor evidence="3">
        <name>Zn(2+)</name>
        <dbReference type="ChEBI" id="CHEBI:29105"/>
    </cofactor>
</comment>
<dbReference type="NCBIfam" id="TIGR01656">
    <property type="entry name" value="Histidinol-ppas"/>
    <property type="match status" value="1"/>
</dbReference>